<evidence type="ECO:0000313" key="1">
    <source>
        <dbReference type="EMBL" id="JAH97844.1"/>
    </source>
</evidence>
<protein>
    <submittedName>
        <fullName evidence="1">Uncharacterized protein</fullName>
    </submittedName>
</protein>
<name>A0A0E9X5I5_ANGAN</name>
<sequence length="133" mass="14487">MSACRQGSTENVEEPDRQVAVRLIAGDSRLLQVCRAHTEVTNTTPPLYSFGKHPNAPSKKSSLMHDSRGTLRGLCRVPQPEVCVSIYMCAYIAIPLVGISPFPARVCHSLCTALVLRVCDRDGLETSPGVLEH</sequence>
<dbReference type="EMBL" id="GBXM01010733">
    <property type="protein sequence ID" value="JAH97844.1"/>
    <property type="molecule type" value="Transcribed_RNA"/>
</dbReference>
<reference evidence="1" key="2">
    <citation type="journal article" date="2015" name="Fish Shellfish Immunol.">
        <title>Early steps in the European eel (Anguilla anguilla)-Vibrio vulnificus interaction in the gills: Role of the RtxA13 toxin.</title>
        <authorList>
            <person name="Callol A."/>
            <person name="Pajuelo D."/>
            <person name="Ebbesson L."/>
            <person name="Teles M."/>
            <person name="MacKenzie S."/>
            <person name="Amaro C."/>
        </authorList>
    </citation>
    <scope>NUCLEOTIDE SEQUENCE</scope>
</reference>
<dbReference type="AlphaFoldDB" id="A0A0E9X5I5"/>
<organism evidence="1">
    <name type="scientific">Anguilla anguilla</name>
    <name type="common">European freshwater eel</name>
    <name type="synonym">Muraena anguilla</name>
    <dbReference type="NCBI Taxonomy" id="7936"/>
    <lineage>
        <taxon>Eukaryota</taxon>
        <taxon>Metazoa</taxon>
        <taxon>Chordata</taxon>
        <taxon>Craniata</taxon>
        <taxon>Vertebrata</taxon>
        <taxon>Euteleostomi</taxon>
        <taxon>Actinopterygii</taxon>
        <taxon>Neopterygii</taxon>
        <taxon>Teleostei</taxon>
        <taxon>Anguilliformes</taxon>
        <taxon>Anguillidae</taxon>
        <taxon>Anguilla</taxon>
    </lineage>
</organism>
<accession>A0A0E9X5I5</accession>
<reference evidence="1" key="1">
    <citation type="submission" date="2014-11" db="EMBL/GenBank/DDBJ databases">
        <authorList>
            <person name="Amaro Gonzalez C."/>
        </authorList>
    </citation>
    <scope>NUCLEOTIDE SEQUENCE</scope>
</reference>
<proteinExistence type="predicted"/>